<keyword evidence="3" id="KW-1185">Reference proteome</keyword>
<name>A0ABY7YR08_9HYPH</name>
<dbReference type="EMBL" id="CP118246">
    <property type="protein sequence ID" value="WDR03691.1"/>
    <property type="molecule type" value="Genomic_DNA"/>
</dbReference>
<accession>A0ABY7YR08</accession>
<dbReference type="Proteomes" id="UP001220530">
    <property type="component" value="Chromosome"/>
</dbReference>
<gene>
    <name evidence="2" type="ORF">PSQ19_06405</name>
</gene>
<evidence type="ECO:0000313" key="2">
    <source>
        <dbReference type="EMBL" id="WDR03691.1"/>
    </source>
</evidence>
<feature type="region of interest" description="Disordered" evidence="1">
    <location>
        <begin position="83"/>
        <end position="106"/>
    </location>
</feature>
<organism evidence="2 3">
    <name type="scientific">Devosia algicola</name>
    <dbReference type="NCBI Taxonomy" id="3026418"/>
    <lineage>
        <taxon>Bacteria</taxon>
        <taxon>Pseudomonadati</taxon>
        <taxon>Pseudomonadota</taxon>
        <taxon>Alphaproteobacteria</taxon>
        <taxon>Hyphomicrobiales</taxon>
        <taxon>Devosiaceae</taxon>
        <taxon>Devosia</taxon>
    </lineage>
</organism>
<proteinExistence type="predicted"/>
<protein>
    <recommendedName>
        <fullName evidence="4">Transglycosylase SLT domain-containing protein</fullName>
    </recommendedName>
</protein>
<evidence type="ECO:0000313" key="3">
    <source>
        <dbReference type="Proteomes" id="UP001220530"/>
    </source>
</evidence>
<evidence type="ECO:0008006" key="4">
    <source>
        <dbReference type="Google" id="ProtNLM"/>
    </source>
</evidence>
<reference evidence="2 3" key="1">
    <citation type="submission" date="2023-02" db="EMBL/GenBank/DDBJ databases">
        <title>Devosia algicola sp. nov., isolated from the phycosphere of marine algae.</title>
        <authorList>
            <person name="Kim J.M."/>
            <person name="Lee J.K."/>
            <person name="Choi B.J."/>
            <person name="Bayburt H."/>
            <person name="Jeon C.O."/>
        </authorList>
    </citation>
    <scope>NUCLEOTIDE SEQUENCE [LARGE SCALE GENOMIC DNA]</scope>
    <source>
        <strain evidence="2 3">G20-9</strain>
    </source>
</reference>
<evidence type="ECO:0000256" key="1">
    <source>
        <dbReference type="SAM" id="MobiDB-lite"/>
    </source>
</evidence>
<sequence>MHYNVGRAISLSNDSAEFERNNGRPVWTGIDVNAGWREAVGGDCPVESELVEDVAGIGTDLQACAKFGNRAVAFQYYNAGAKFGQRQRQRQSSDARAGNVKCPANG</sequence>